<keyword evidence="2" id="KW-1133">Transmembrane helix</keyword>
<dbReference type="EMBL" id="CASHTH010001703">
    <property type="protein sequence ID" value="CAI8018685.1"/>
    <property type="molecule type" value="Genomic_DNA"/>
</dbReference>
<feature type="domain" description="Transposase IS116/IS110/IS902 C-terminal" evidence="4">
    <location>
        <begin position="156"/>
        <end position="210"/>
    </location>
</feature>
<feature type="domain" description="Transposase IS110-like N-terminal" evidence="3">
    <location>
        <begin position="2"/>
        <end position="110"/>
    </location>
</feature>
<dbReference type="Pfam" id="PF01548">
    <property type="entry name" value="DEDD_Tnp_IS110"/>
    <property type="match status" value="1"/>
</dbReference>
<dbReference type="AlphaFoldDB" id="A0AA35WLF4"/>
<evidence type="ECO:0000313" key="5">
    <source>
        <dbReference type="EMBL" id="CAI8018685.1"/>
    </source>
</evidence>
<comment type="caution">
    <text evidence="5">The sequence shown here is derived from an EMBL/GenBank/DDBJ whole genome shotgun (WGS) entry which is preliminary data.</text>
</comment>
<dbReference type="Proteomes" id="UP001174909">
    <property type="component" value="Unassembled WGS sequence"/>
</dbReference>
<organism evidence="5 6">
    <name type="scientific">Geodia barretti</name>
    <name type="common">Barrett's horny sponge</name>
    <dbReference type="NCBI Taxonomy" id="519541"/>
    <lineage>
        <taxon>Eukaryota</taxon>
        <taxon>Metazoa</taxon>
        <taxon>Porifera</taxon>
        <taxon>Demospongiae</taxon>
        <taxon>Heteroscleromorpha</taxon>
        <taxon>Tetractinellida</taxon>
        <taxon>Astrophorina</taxon>
        <taxon>Geodiidae</taxon>
        <taxon>Geodia</taxon>
    </lineage>
</organism>
<dbReference type="PANTHER" id="PTHR33055:SF13">
    <property type="entry name" value="TRANSPOSASE"/>
    <property type="match status" value="1"/>
</dbReference>
<proteinExistence type="predicted"/>
<evidence type="ECO:0000256" key="2">
    <source>
        <dbReference type="SAM" id="Phobius"/>
    </source>
</evidence>
<evidence type="ECO:0000259" key="3">
    <source>
        <dbReference type="Pfam" id="PF01548"/>
    </source>
</evidence>
<feature type="transmembrane region" description="Helical" evidence="2">
    <location>
        <begin position="307"/>
        <end position="328"/>
    </location>
</feature>
<reference evidence="5" key="1">
    <citation type="submission" date="2023-03" db="EMBL/GenBank/DDBJ databases">
        <authorList>
            <person name="Steffen K."/>
            <person name="Cardenas P."/>
        </authorList>
    </citation>
    <scope>NUCLEOTIDE SEQUENCE</scope>
</reference>
<keyword evidence="2" id="KW-0472">Membrane</keyword>
<dbReference type="PANTHER" id="PTHR33055">
    <property type="entry name" value="TRANSPOSASE FOR INSERTION SEQUENCE ELEMENT IS1111A"/>
    <property type="match status" value="1"/>
</dbReference>
<dbReference type="InterPro" id="IPR047650">
    <property type="entry name" value="Transpos_IS110"/>
</dbReference>
<feature type="region of interest" description="Disordered" evidence="1">
    <location>
        <begin position="195"/>
        <end position="219"/>
    </location>
</feature>
<dbReference type="Pfam" id="PF02371">
    <property type="entry name" value="Transposase_20"/>
    <property type="match status" value="1"/>
</dbReference>
<sequence length="347" mass="37331">MLDWLQPRGEVLAVCEATGGYERLVVAGLREGGVAVPVAHPNRVRADARAGGYEAKTDGLDAVVLSRYGEAFQPPATLAQDADRIRLQDLLRRREQLVGQRTQEKNRLARVHNPASQDSIRRHIAWLDEEIGLLDEQCQELLKQNAEFQRQVEWYRSVPGVGIQTAAAVVAWLPELGQCESNVLAALCGVAPWSRDSGQQRGYRSTRGGRRPGENIEPEPEAAVTKGLLTALGVMLVCTIIPVAQFLLAPFGPFLGAYFGIRSVDTEGSDPLVAAAKFGAAVGAVSGIILVVIALILTVVLPMPGRFVALTWIAVAVFATYVAGMSTLGGLYRLMKTRTVPVAAEAS</sequence>
<dbReference type="GO" id="GO:0003677">
    <property type="term" value="F:DNA binding"/>
    <property type="evidence" value="ECO:0007669"/>
    <property type="project" value="InterPro"/>
</dbReference>
<name>A0AA35WLF4_GEOBA</name>
<keyword evidence="6" id="KW-1185">Reference proteome</keyword>
<feature type="transmembrane region" description="Helical" evidence="2">
    <location>
        <begin position="273"/>
        <end position="301"/>
    </location>
</feature>
<dbReference type="GO" id="GO:0006313">
    <property type="term" value="P:DNA transposition"/>
    <property type="evidence" value="ECO:0007669"/>
    <property type="project" value="InterPro"/>
</dbReference>
<keyword evidence="2" id="KW-0812">Transmembrane</keyword>
<evidence type="ECO:0000256" key="1">
    <source>
        <dbReference type="SAM" id="MobiDB-lite"/>
    </source>
</evidence>
<protein>
    <submittedName>
        <fullName evidence="5">Pilin gene-inverting protein</fullName>
    </submittedName>
</protein>
<gene>
    <name evidence="5" type="ORF">GBAR_LOCUS11319</name>
</gene>
<evidence type="ECO:0000313" key="6">
    <source>
        <dbReference type="Proteomes" id="UP001174909"/>
    </source>
</evidence>
<evidence type="ECO:0000259" key="4">
    <source>
        <dbReference type="Pfam" id="PF02371"/>
    </source>
</evidence>
<dbReference type="InterPro" id="IPR002525">
    <property type="entry name" value="Transp_IS110-like_N"/>
</dbReference>
<dbReference type="GO" id="GO:0004803">
    <property type="term" value="F:transposase activity"/>
    <property type="evidence" value="ECO:0007669"/>
    <property type="project" value="InterPro"/>
</dbReference>
<dbReference type="InterPro" id="IPR003346">
    <property type="entry name" value="Transposase_20"/>
</dbReference>
<accession>A0AA35WLF4</accession>
<feature type="transmembrane region" description="Helical" evidence="2">
    <location>
        <begin position="228"/>
        <end position="261"/>
    </location>
</feature>